<organism evidence="1 2">
    <name type="scientific">Nocardia donostiensis</name>
    <dbReference type="NCBI Taxonomy" id="1538463"/>
    <lineage>
        <taxon>Bacteria</taxon>
        <taxon>Bacillati</taxon>
        <taxon>Actinomycetota</taxon>
        <taxon>Actinomycetes</taxon>
        <taxon>Mycobacteriales</taxon>
        <taxon>Nocardiaceae</taxon>
        <taxon>Nocardia</taxon>
    </lineage>
</organism>
<dbReference type="Proteomes" id="UP000188836">
    <property type="component" value="Unassembled WGS sequence"/>
</dbReference>
<dbReference type="OrthoDB" id="4772953at2"/>
<name>A0A1W0B6P5_9NOCA</name>
<protein>
    <recommendedName>
        <fullName evidence="3">DUF2771 domain-containing protein</fullName>
    </recommendedName>
</protein>
<keyword evidence="2" id="KW-1185">Reference proteome</keyword>
<dbReference type="STRING" id="1538463.B0T36_02000"/>
<dbReference type="InterPro" id="IPR024495">
    <property type="entry name" value="DUF2771"/>
</dbReference>
<gene>
    <name evidence="1" type="ORF">B0T46_00160</name>
</gene>
<dbReference type="Pfam" id="PF10969">
    <property type="entry name" value="DUF2771"/>
    <property type="match status" value="1"/>
</dbReference>
<dbReference type="EMBL" id="MUMY01000001">
    <property type="protein sequence ID" value="ONM50391.1"/>
    <property type="molecule type" value="Genomic_DNA"/>
</dbReference>
<dbReference type="RefSeq" id="WP_077114175.1">
    <property type="nucleotide sequence ID" value="NZ_LOKT01000001.1"/>
</dbReference>
<sequence>MSTLNTRTIVALLTVGLLVLGAAFTGVLWVLVRNADSRDPEITAYAHGTTVTVPPFMYCTVRMEDCRYGETVSLDVPAGYPLQLSLPTQISGAPWLIQQVYELPSGEEVAEMSGHAEFDGARAITIDSQPEPDLRLVGVEIQLPILARDETGREFYVPHAVWSIKTA</sequence>
<accession>A0A1W0B6P5</accession>
<proteinExistence type="predicted"/>
<comment type="caution">
    <text evidence="1">The sequence shown here is derived from an EMBL/GenBank/DDBJ whole genome shotgun (WGS) entry which is preliminary data.</text>
</comment>
<evidence type="ECO:0000313" key="1">
    <source>
        <dbReference type="EMBL" id="ONM50391.1"/>
    </source>
</evidence>
<evidence type="ECO:0000313" key="2">
    <source>
        <dbReference type="Proteomes" id="UP000188836"/>
    </source>
</evidence>
<reference evidence="1 2" key="1">
    <citation type="journal article" date="2016" name="Antonie Van Leeuwenhoek">
        <title>Nocardia donostiensis sp. nov., isolated from human respiratory specimens.</title>
        <authorList>
            <person name="Ercibengoa M."/>
            <person name="Bell M."/>
            <person name="Marimon J.M."/>
            <person name="Humrighouse B."/>
            <person name="Klenk H.P."/>
            <person name="Potter G."/>
            <person name="Perez-Trallero E."/>
        </authorList>
    </citation>
    <scope>NUCLEOTIDE SEQUENCE [LARGE SCALE GENOMIC DNA]</scope>
    <source>
        <strain evidence="1 2">X1655</strain>
    </source>
</reference>
<evidence type="ECO:0008006" key="3">
    <source>
        <dbReference type="Google" id="ProtNLM"/>
    </source>
</evidence>
<dbReference type="AlphaFoldDB" id="A0A1W0B6P5"/>